<dbReference type="PANTHER" id="PTHR43819">
    <property type="entry name" value="ARCHAEAL-TYPE GLUTAMATE SYNTHASE [NADPH]"/>
    <property type="match status" value="1"/>
</dbReference>
<dbReference type="EMBL" id="FPHM01000140">
    <property type="protein sequence ID" value="SFV69826.1"/>
    <property type="molecule type" value="Genomic_DNA"/>
</dbReference>
<keyword evidence="2" id="KW-0472">Membrane</keyword>
<evidence type="ECO:0000256" key="1">
    <source>
        <dbReference type="ARBA" id="ARBA00009716"/>
    </source>
</evidence>
<dbReference type="AlphaFoldDB" id="A0A1W1CVI5"/>
<proteinExistence type="inferred from homology"/>
<dbReference type="Pfam" id="PF01645">
    <property type="entry name" value="Glu_synthase"/>
    <property type="match status" value="1"/>
</dbReference>
<dbReference type="GO" id="GO:0006537">
    <property type="term" value="P:glutamate biosynthetic process"/>
    <property type="evidence" value="ECO:0007669"/>
    <property type="project" value="InterPro"/>
</dbReference>
<dbReference type="SUPFAM" id="SSF51395">
    <property type="entry name" value="FMN-linked oxidoreductases"/>
    <property type="match status" value="1"/>
</dbReference>
<dbReference type="InterPro" id="IPR024188">
    <property type="entry name" value="GltB"/>
</dbReference>
<gene>
    <name evidence="4" type="ORF">MNB_SV-13-1194</name>
</gene>
<accession>A0A1W1CVI5</accession>
<reference evidence="4" key="1">
    <citation type="submission" date="2016-10" db="EMBL/GenBank/DDBJ databases">
        <authorList>
            <person name="de Groot N.N."/>
        </authorList>
    </citation>
    <scope>NUCLEOTIDE SEQUENCE</scope>
</reference>
<organism evidence="4">
    <name type="scientific">hydrothermal vent metagenome</name>
    <dbReference type="NCBI Taxonomy" id="652676"/>
    <lineage>
        <taxon>unclassified sequences</taxon>
        <taxon>metagenomes</taxon>
        <taxon>ecological metagenomes</taxon>
    </lineage>
</organism>
<protein>
    <submittedName>
        <fullName evidence="4">Ferredoxin-dependent glutamate synthase</fullName>
        <ecNumber evidence="4">1.4.7.1</ecNumber>
    </submittedName>
</protein>
<dbReference type="PANTHER" id="PTHR43819:SF1">
    <property type="entry name" value="ARCHAEAL-TYPE GLUTAMATE SYNTHASE [NADPH]"/>
    <property type="match status" value="1"/>
</dbReference>
<dbReference type="Gene3D" id="3.20.20.70">
    <property type="entry name" value="Aldolase class I"/>
    <property type="match status" value="1"/>
</dbReference>
<dbReference type="InterPro" id="IPR013785">
    <property type="entry name" value="Aldolase_TIM"/>
</dbReference>
<comment type="similarity">
    <text evidence="1">Belongs to the glutamate synthase family.</text>
</comment>
<evidence type="ECO:0000256" key="2">
    <source>
        <dbReference type="SAM" id="Phobius"/>
    </source>
</evidence>
<dbReference type="CDD" id="cd02808">
    <property type="entry name" value="GltS_FMN"/>
    <property type="match status" value="1"/>
</dbReference>
<dbReference type="EC" id="1.4.7.1" evidence="4"/>
<dbReference type="InterPro" id="IPR002932">
    <property type="entry name" value="Glu_synthdom"/>
</dbReference>
<feature type="transmembrane region" description="Helical" evidence="2">
    <location>
        <begin position="20"/>
        <end position="38"/>
    </location>
</feature>
<evidence type="ECO:0000259" key="3">
    <source>
        <dbReference type="Pfam" id="PF01645"/>
    </source>
</evidence>
<keyword evidence="4" id="KW-0560">Oxidoreductase</keyword>
<evidence type="ECO:0000313" key="4">
    <source>
        <dbReference type="EMBL" id="SFV69826.1"/>
    </source>
</evidence>
<feature type="domain" description="Glutamate synthase" evidence="3">
    <location>
        <begin position="145"/>
        <end position="548"/>
    </location>
</feature>
<dbReference type="PIRSF" id="PIRSF006429">
    <property type="entry name" value="GOGAT_lg_2"/>
    <property type="match status" value="1"/>
</dbReference>
<name>A0A1W1CVI5_9ZZZZ</name>
<keyword evidence="2" id="KW-0812">Transmembrane</keyword>
<sequence>MNNEKFFASFPLFASDWSILLKVILLALFLLLLGILIYDRFIQRKNQLLINYPLIGRMRYLFYMLRGPMRQYFGDETFYDSFEKLDWVNKVASKQNPYLSFSPSQPYGNQKILFKHANFVKEVDEVDEKLSVTFGKSRKIPFVSSSIIGRSAMSDGAISPEGTRAFSMGAYKGNFSINTGEGGLTSNFLATLNLENFESTQYLDIKKGTWFSRSVYKIFRFVSNREVAQRIYRNMVVRRKDKGSFVFDTQKLVYFRVNWETKLSYFPEKVPDGVPDIIFQMGSGLYGVRHDDGSFNPERYQKVMHFACMTEIKIAQGAKQTGGKLLASKVSEEVAYYRGVPVHKNLISPNRFPYAKDMHSFFEFISKLQDLSSKPVGFKIVLSTKENFIIYAKALKERKEAGKSIADFITIDGGDGGSATAPLEMMSKIGLPLRESLNIVVEVLTEYGLREDIKLIVAEKVLTPDDIIELLCYGADFINIARGFMVSAGCIRARECSGANGHNCPVGLATMNEAKRSKYLVRQKAKHIASYHDALVQGVRGLMAVMGKTKVSELSKDDILFLKEASNQ</sequence>
<keyword evidence="2" id="KW-1133">Transmembrane helix</keyword>
<dbReference type="GO" id="GO:0016041">
    <property type="term" value="F:glutamate synthase (ferredoxin) activity"/>
    <property type="evidence" value="ECO:0007669"/>
    <property type="project" value="UniProtKB-EC"/>
</dbReference>